<proteinExistence type="predicted"/>
<accession>A0AAV2BP11</accession>
<name>A0AAV2BP11_9ARAC</name>
<keyword evidence="2" id="KW-1185">Reference proteome</keyword>
<evidence type="ECO:0000313" key="1">
    <source>
        <dbReference type="EMBL" id="CAL1297123.1"/>
    </source>
</evidence>
<evidence type="ECO:0000313" key="2">
    <source>
        <dbReference type="Proteomes" id="UP001497382"/>
    </source>
</evidence>
<dbReference type="AlphaFoldDB" id="A0AAV2BP11"/>
<reference evidence="1 2" key="1">
    <citation type="submission" date="2024-04" db="EMBL/GenBank/DDBJ databases">
        <authorList>
            <person name="Rising A."/>
            <person name="Reimegard J."/>
            <person name="Sonavane S."/>
            <person name="Akerstrom W."/>
            <person name="Nylinder S."/>
            <person name="Hedman E."/>
            <person name="Kallberg Y."/>
        </authorList>
    </citation>
    <scope>NUCLEOTIDE SEQUENCE [LARGE SCALE GENOMIC DNA]</scope>
</reference>
<sequence length="19" mass="2324">MKNHFLVIHVVESFLRRVV</sequence>
<gene>
    <name evidence="1" type="ORF">LARSCL_LOCUS20107</name>
</gene>
<organism evidence="1 2">
    <name type="scientific">Larinioides sclopetarius</name>
    <dbReference type="NCBI Taxonomy" id="280406"/>
    <lineage>
        <taxon>Eukaryota</taxon>
        <taxon>Metazoa</taxon>
        <taxon>Ecdysozoa</taxon>
        <taxon>Arthropoda</taxon>
        <taxon>Chelicerata</taxon>
        <taxon>Arachnida</taxon>
        <taxon>Araneae</taxon>
        <taxon>Araneomorphae</taxon>
        <taxon>Entelegynae</taxon>
        <taxon>Araneoidea</taxon>
        <taxon>Araneidae</taxon>
        <taxon>Larinioides</taxon>
    </lineage>
</organism>
<dbReference type="EMBL" id="CAXIEN010000414">
    <property type="protein sequence ID" value="CAL1297123.1"/>
    <property type="molecule type" value="Genomic_DNA"/>
</dbReference>
<dbReference type="Proteomes" id="UP001497382">
    <property type="component" value="Unassembled WGS sequence"/>
</dbReference>
<comment type="caution">
    <text evidence="1">The sequence shown here is derived from an EMBL/GenBank/DDBJ whole genome shotgun (WGS) entry which is preliminary data.</text>
</comment>
<protein>
    <submittedName>
        <fullName evidence="1">Uncharacterized protein</fullName>
    </submittedName>
</protein>